<reference evidence="3" key="1">
    <citation type="submission" date="2017-03" db="EMBL/GenBank/DDBJ databases">
        <title>Phytopthora megakarya and P. palmivora, two closely related causual agents of cacao black pod achieved similar genome size and gene model numbers by different mechanisms.</title>
        <authorList>
            <person name="Ali S."/>
            <person name="Shao J."/>
            <person name="Larry D.J."/>
            <person name="Kronmiller B."/>
            <person name="Shen D."/>
            <person name="Strem M.D."/>
            <person name="Melnick R.L."/>
            <person name="Guiltinan M.J."/>
            <person name="Tyler B.M."/>
            <person name="Meinhardt L.W."/>
            <person name="Bailey B.A."/>
        </authorList>
    </citation>
    <scope>NUCLEOTIDE SEQUENCE [LARGE SCALE GENOMIC DNA]</scope>
    <source>
        <strain evidence="3">zdho120</strain>
    </source>
</reference>
<proteinExistence type="predicted"/>
<feature type="compositionally biased region" description="Basic residues" evidence="1">
    <location>
        <begin position="581"/>
        <end position="593"/>
    </location>
</feature>
<dbReference type="Proteomes" id="UP000198211">
    <property type="component" value="Unassembled WGS sequence"/>
</dbReference>
<dbReference type="EMBL" id="NBNE01001546">
    <property type="protein sequence ID" value="OWZ13568.1"/>
    <property type="molecule type" value="Genomic_DNA"/>
</dbReference>
<dbReference type="AlphaFoldDB" id="A0A225W8N1"/>
<name>A0A225W8N1_9STRA</name>
<feature type="compositionally biased region" description="Polar residues" evidence="1">
    <location>
        <begin position="187"/>
        <end position="199"/>
    </location>
</feature>
<gene>
    <name evidence="2" type="ORF">PHMEG_00013081</name>
</gene>
<protein>
    <submittedName>
        <fullName evidence="2">Uncharacterized protein</fullName>
    </submittedName>
</protein>
<accession>A0A225W8N1</accession>
<sequence>MLFHASILNDISGTRLAATMDCFGYYLATNDGKNGKLARHTAMLYFSNVKLWLFDAFPSLRVPTEMILLKQGRTLDKYCLKRERGGLVKAPPCTKQDLARTSSDYQDAALACLMWHCFGRSSDLGYPCKQHMSVSADGSAGEEQKQKETHTYQVRHHLLAVIDELIASNRSLSARFTIVEAALLSSKQKQAPNEQPQEQDTLHPESRPKRKKNAATNLSNAWFEWYTRVPRVWNSAGRQKKSEYRHVITVMKLFLSEGFALDSNASDYKDQVLDTGCRAEKAVIAFLKSRNVNAKGAGSVLRALCPLHKSGIFDDRIVAYKALVAVGRTTDPAPADTQKIVSARARTTALNAFERFAVAEGFGVNTIYEFVVYLAFKESSKGSLPPKNSVASYIGNFKNHLLELFNALGAVSGRQLQKIASILDKYCSKRRTDFTHQAAPCTKTDLRSLNLSILRGKGVRRTTRMQPSLIFCGIYCLFFRQYVSNEKLGRRLSWWVSIITFKRMKSARTKERPYFTTQMIFLLPNSCSSCSTLSEFCMDQLPQDTQEILPTEIGEAPLRELLDARTGIHGSPSNETPIKKAPVKGKRPWHTRIRTNPGLPSHSFRRGAAQNVNSDWKINTPWILDRGGFVARLPTFENFDHLLLHRIHLLQAKLFTAATGLTDRLSLRDDVVDVLTATAILHYPDMLHLSPDSLYAKRVQEALRQVQATEAEISAWAIAIHRTLQQPEKEIPSSPTPRRTDDGSLLQRQTWLLEPQAQLLGGLAAEVRELNQRVQRLEGHRKRLPRNQDPRPQVQPRLALLSRCKRVDISCAFSGEATRNRLVRVVLSPLPNARPNRRRYHECKVAVASIHFFLPTGYDVTGAESEAKERILSSGREAEAYVFSFLEGDYGKAKSHGTVVKVLKRMYAKGKLNDRIRIYLRLRQEIRVLEDASVHVPEPYNKL</sequence>
<evidence type="ECO:0000256" key="1">
    <source>
        <dbReference type="SAM" id="MobiDB-lite"/>
    </source>
</evidence>
<dbReference type="STRING" id="4795.A0A225W8N1"/>
<feature type="region of interest" description="Disordered" evidence="1">
    <location>
        <begin position="569"/>
        <end position="606"/>
    </location>
</feature>
<evidence type="ECO:0000313" key="3">
    <source>
        <dbReference type="Proteomes" id="UP000198211"/>
    </source>
</evidence>
<comment type="caution">
    <text evidence="2">The sequence shown here is derived from an EMBL/GenBank/DDBJ whole genome shotgun (WGS) entry which is preliminary data.</text>
</comment>
<feature type="region of interest" description="Disordered" evidence="1">
    <location>
        <begin position="187"/>
        <end position="214"/>
    </location>
</feature>
<keyword evidence="3" id="KW-1185">Reference proteome</keyword>
<organism evidence="2 3">
    <name type="scientific">Phytophthora megakarya</name>
    <dbReference type="NCBI Taxonomy" id="4795"/>
    <lineage>
        <taxon>Eukaryota</taxon>
        <taxon>Sar</taxon>
        <taxon>Stramenopiles</taxon>
        <taxon>Oomycota</taxon>
        <taxon>Peronosporomycetes</taxon>
        <taxon>Peronosporales</taxon>
        <taxon>Peronosporaceae</taxon>
        <taxon>Phytophthora</taxon>
    </lineage>
</organism>
<evidence type="ECO:0000313" key="2">
    <source>
        <dbReference type="EMBL" id="OWZ13568.1"/>
    </source>
</evidence>